<gene>
    <name evidence="1" type="ORF">KI387_018271</name>
</gene>
<sequence>MEEFSEIGTSSTLGEQLKDYAFTSAILEKIHACKVLPEKSKLKLRKIVAQEVGRIDSQRDEVLRQYQNEIDALREKLK</sequence>
<feature type="non-terminal residue" evidence="1">
    <location>
        <position position="78"/>
    </location>
</feature>
<organism evidence="1 2">
    <name type="scientific">Taxus chinensis</name>
    <name type="common">Chinese yew</name>
    <name type="synonym">Taxus wallichiana var. chinensis</name>
    <dbReference type="NCBI Taxonomy" id="29808"/>
    <lineage>
        <taxon>Eukaryota</taxon>
        <taxon>Viridiplantae</taxon>
        <taxon>Streptophyta</taxon>
        <taxon>Embryophyta</taxon>
        <taxon>Tracheophyta</taxon>
        <taxon>Spermatophyta</taxon>
        <taxon>Pinopsida</taxon>
        <taxon>Pinidae</taxon>
        <taxon>Conifers II</taxon>
        <taxon>Cupressales</taxon>
        <taxon>Taxaceae</taxon>
        <taxon>Taxus</taxon>
    </lineage>
</organism>
<evidence type="ECO:0000313" key="1">
    <source>
        <dbReference type="EMBL" id="KAH9323632.1"/>
    </source>
</evidence>
<keyword evidence="2" id="KW-1185">Reference proteome</keyword>
<protein>
    <submittedName>
        <fullName evidence="1">Uncharacterized protein</fullName>
    </submittedName>
</protein>
<dbReference type="EMBL" id="JAHRHJ020000003">
    <property type="protein sequence ID" value="KAH9323632.1"/>
    <property type="molecule type" value="Genomic_DNA"/>
</dbReference>
<evidence type="ECO:0000313" key="2">
    <source>
        <dbReference type="Proteomes" id="UP000824469"/>
    </source>
</evidence>
<dbReference type="Proteomes" id="UP000824469">
    <property type="component" value="Unassembled WGS sequence"/>
</dbReference>
<name>A0AA38LJS8_TAXCH</name>
<proteinExistence type="predicted"/>
<dbReference type="AlphaFoldDB" id="A0AA38LJS8"/>
<accession>A0AA38LJS8</accession>
<comment type="caution">
    <text evidence="1">The sequence shown here is derived from an EMBL/GenBank/DDBJ whole genome shotgun (WGS) entry which is preliminary data.</text>
</comment>
<reference evidence="1 2" key="1">
    <citation type="journal article" date="2021" name="Nat. Plants">
        <title>The Taxus genome provides insights into paclitaxel biosynthesis.</title>
        <authorList>
            <person name="Xiong X."/>
            <person name="Gou J."/>
            <person name="Liao Q."/>
            <person name="Li Y."/>
            <person name="Zhou Q."/>
            <person name="Bi G."/>
            <person name="Li C."/>
            <person name="Du R."/>
            <person name="Wang X."/>
            <person name="Sun T."/>
            <person name="Guo L."/>
            <person name="Liang H."/>
            <person name="Lu P."/>
            <person name="Wu Y."/>
            <person name="Zhang Z."/>
            <person name="Ro D.K."/>
            <person name="Shang Y."/>
            <person name="Huang S."/>
            <person name="Yan J."/>
        </authorList>
    </citation>
    <scope>NUCLEOTIDE SEQUENCE [LARGE SCALE GENOMIC DNA]</scope>
    <source>
        <strain evidence="1">Ta-2019</strain>
    </source>
</reference>